<name>U4LGC2_PYROM</name>
<dbReference type="EMBL" id="HF935554">
    <property type="protein sequence ID" value="CCX10669.1"/>
    <property type="molecule type" value="Genomic_DNA"/>
</dbReference>
<reference evidence="1 2" key="1">
    <citation type="journal article" date="2013" name="PLoS Genet.">
        <title>The genome and development-dependent transcriptomes of Pyronema confluens: a window into fungal evolution.</title>
        <authorList>
            <person name="Traeger S."/>
            <person name="Altegoer F."/>
            <person name="Freitag M."/>
            <person name="Gabaldon T."/>
            <person name="Kempken F."/>
            <person name="Kumar A."/>
            <person name="Marcet-Houben M."/>
            <person name="Poggeler S."/>
            <person name="Stajich J.E."/>
            <person name="Nowrousian M."/>
        </authorList>
    </citation>
    <scope>NUCLEOTIDE SEQUENCE [LARGE SCALE GENOMIC DNA]</scope>
    <source>
        <strain evidence="2">CBS 100304</strain>
        <tissue evidence="1">Vegetative mycelium</tissue>
    </source>
</reference>
<proteinExistence type="predicted"/>
<protein>
    <submittedName>
        <fullName evidence="1">Uncharacterized protein</fullName>
    </submittedName>
</protein>
<accession>U4LGC2</accession>
<dbReference type="AlphaFoldDB" id="U4LGC2"/>
<organism evidence="1 2">
    <name type="scientific">Pyronema omphalodes (strain CBS 100304)</name>
    <name type="common">Pyronema confluens</name>
    <dbReference type="NCBI Taxonomy" id="1076935"/>
    <lineage>
        <taxon>Eukaryota</taxon>
        <taxon>Fungi</taxon>
        <taxon>Dikarya</taxon>
        <taxon>Ascomycota</taxon>
        <taxon>Pezizomycotina</taxon>
        <taxon>Pezizomycetes</taxon>
        <taxon>Pezizales</taxon>
        <taxon>Pyronemataceae</taxon>
        <taxon>Pyronema</taxon>
    </lineage>
</organism>
<keyword evidence="2" id="KW-1185">Reference proteome</keyword>
<dbReference type="Proteomes" id="UP000018144">
    <property type="component" value="Unassembled WGS sequence"/>
</dbReference>
<evidence type="ECO:0000313" key="2">
    <source>
        <dbReference type="Proteomes" id="UP000018144"/>
    </source>
</evidence>
<gene>
    <name evidence="1" type="ORF">PCON_10263</name>
</gene>
<sequence>MSLRTMCNVCTFRESSLHSYWVAFLFGPQRYAVSSAALAGYDFTFSNTGSALVDQWFGHICGSFDYRRPGTLLSNL</sequence>
<evidence type="ECO:0000313" key="1">
    <source>
        <dbReference type="EMBL" id="CCX10669.1"/>
    </source>
</evidence>